<keyword evidence="1" id="KW-0812">Transmembrane</keyword>
<feature type="transmembrane region" description="Helical" evidence="1">
    <location>
        <begin position="114"/>
        <end position="132"/>
    </location>
</feature>
<dbReference type="Proteomes" id="UP001597393">
    <property type="component" value="Unassembled WGS sequence"/>
</dbReference>
<dbReference type="RefSeq" id="WP_380868617.1">
    <property type="nucleotide sequence ID" value="NZ_JBHUMA010000006.1"/>
</dbReference>
<feature type="transmembrane region" description="Helical" evidence="1">
    <location>
        <begin position="144"/>
        <end position="166"/>
    </location>
</feature>
<feature type="transmembrane region" description="Helical" evidence="1">
    <location>
        <begin position="35"/>
        <end position="59"/>
    </location>
</feature>
<proteinExistence type="predicted"/>
<comment type="caution">
    <text evidence="2">The sequence shown here is derived from an EMBL/GenBank/DDBJ whole genome shotgun (WGS) entry which is preliminary data.</text>
</comment>
<accession>A0ABW5NJK7</accession>
<feature type="transmembrane region" description="Helical" evidence="1">
    <location>
        <begin position="71"/>
        <end position="93"/>
    </location>
</feature>
<evidence type="ECO:0000256" key="1">
    <source>
        <dbReference type="SAM" id="Phobius"/>
    </source>
</evidence>
<dbReference type="EMBL" id="JBHUMA010000006">
    <property type="protein sequence ID" value="MFD2598590.1"/>
    <property type="molecule type" value="Genomic_DNA"/>
</dbReference>
<gene>
    <name evidence="2" type="ORF">ACFSQ3_06460</name>
</gene>
<feature type="transmembrane region" description="Helical" evidence="1">
    <location>
        <begin position="6"/>
        <end position="23"/>
    </location>
</feature>
<keyword evidence="3" id="KW-1185">Reference proteome</keyword>
<evidence type="ECO:0000313" key="2">
    <source>
        <dbReference type="EMBL" id="MFD2598590.1"/>
    </source>
</evidence>
<sequence length="174" mass="19929">MAKVMIQNVLRFLAMIAIQVVLFKNIGYYNLAAPFPYILIILLLPLRTSNFFLYVFAFITGLTVDAFYDSLGIHTAACVALAWFRIAFIRVTLEMDVRQSSNSPSWGDLGSKWYISYVFFSILIHHFLLFVIEVFSFHNFLQTIGSIVLSSLSTFVIAMLISLLFYKRKSRLGI</sequence>
<protein>
    <submittedName>
        <fullName evidence="2">Rod shape-determining protein MreD</fullName>
    </submittedName>
</protein>
<reference evidence="3" key="1">
    <citation type="journal article" date="2019" name="Int. J. Syst. Evol. Microbiol.">
        <title>The Global Catalogue of Microorganisms (GCM) 10K type strain sequencing project: providing services to taxonomists for standard genome sequencing and annotation.</title>
        <authorList>
            <consortium name="The Broad Institute Genomics Platform"/>
            <consortium name="The Broad Institute Genome Sequencing Center for Infectious Disease"/>
            <person name="Wu L."/>
            <person name="Ma J."/>
        </authorList>
    </citation>
    <scope>NUCLEOTIDE SEQUENCE [LARGE SCALE GENOMIC DNA]</scope>
    <source>
        <strain evidence="3">KCTC 42248</strain>
    </source>
</reference>
<keyword evidence="1" id="KW-0472">Membrane</keyword>
<name>A0ABW5NJK7_9SPHI</name>
<evidence type="ECO:0000313" key="3">
    <source>
        <dbReference type="Proteomes" id="UP001597393"/>
    </source>
</evidence>
<organism evidence="2 3">
    <name type="scientific">Sphingobacterium corticis</name>
    <dbReference type="NCBI Taxonomy" id="1812823"/>
    <lineage>
        <taxon>Bacteria</taxon>
        <taxon>Pseudomonadati</taxon>
        <taxon>Bacteroidota</taxon>
        <taxon>Sphingobacteriia</taxon>
        <taxon>Sphingobacteriales</taxon>
        <taxon>Sphingobacteriaceae</taxon>
        <taxon>Sphingobacterium</taxon>
    </lineage>
</organism>
<keyword evidence="1" id="KW-1133">Transmembrane helix</keyword>